<protein>
    <recommendedName>
        <fullName evidence="1">GP-PDE domain-containing protein</fullName>
    </recommendedName>
</protein>
<dbReference type="RefSeq" id="WP_054403000.1">
    <property type="nucleotide sequence ID" value="NZ_LIUT01000001.1"/>
</dbReference>
<reference evidence="3" key="1">
    <citation type="submission" date="2015-08" db="EMBL/GenBank/DDBJ databases">
        <title>Genome sequencing project for genomic taxonomy and phylogenomics of Bacillus-like bacteria.</title>
        <authorList>
            <person name="Liu B."/>
            <person name="Wang J."/>
            <person name="Zhu Y."/>
            <person name="Liu G."/>
            <person name="Chen Q."/>
            <person name="Chen Z."/>
            <person name="Lan J."/>
            <person name="Che J."/>
            <person name="Ge C."/>
            <person name="Shi H."/>
            <person name="Pan Z."/>
            <person name="Liu X."/>
        </authorList>
    </citation>
    <scope>NUCLEOTIDE SEQUENCE [LARGE SCALE GENOMIC DNA]</scope>
    <source>
        <strain evidence="3">FJAT-22460</strain>
    </source>
</reference>
<name>A0A0M1P7Q5_9BACL</name>
<dbReference type="GO" id="GO:0006629">
    <property type="term" value="P:lipid metabolic process"/>
    <property type="evidence" value="ECO:0007669"/>
    <property type="project" value="InterPro"/>
</dbReference>
<dbReference type="InterPro" id="IPR017946">
    <property type="entry name" value="PLC-like_Pdiesterase_TIM-brl"/>
</dbReference>
<keyword evidence="3" id="KW-1185">Reference proteome</keyword>
<dbReference type="OrthoDB" id="384721at2"/>
<gene>
    <name evidence="2" type="ORF">AM231_13610</name>
</gene>
<proteinExistence type="predicted"/>
<evidence type="ECO:0000259" key="1">
    <source>
        <dbReference type="PROSITE" id="PS51704"/>
    </source>
</evidence>
<dbReference type="PATRIC" id="fig|1705565.3.peg.4754"/>
<dbReference type="Pfam" id="PF03009">
    <property type="entry name" value="GDPD"/>
    <property type="match status" value="1"/>
</dbReference>
<sequence>MTQLINFAHRGASAVCPENTMAAFAKGLELGATGIETDVQMTKDGRLVLIHDESVTRTTGAKGLVQDYTYEELSKLDAGSWFGEDFHGERIPLLEELLELTKSHGTIINIELKNSIIQYPEMEKRVIEAVSHYKMSEQIVISSFNHYSLVECKNIDPEIRTGLLYGEGLYKPWEYAKLAKADALHADHRAVLPEWVTEAKQSGVVYHPWTVNTEERMKALIKAEVAGIITDYPDVLSRLLQTKGA</sequence>
<evidence type="ECO:0000313" key="3">
    <source>
        <dbReference type="Proteomes" id="UP000036932"/>
    </source>
</evidence>
<feature type="domain" description="GP-PDE" evidence="1">
    <location>
        <begin position="4"/>
        <end position="240"/>
    </location>
</feature>
<evidence type="ECO:0000313" key="2">
    <source>
        <dbReference type="EMBL" id="KOR90069.1"/>
    </source>
</evidence>
<dbReference type="Gene3D" id="3.20.20.190">
    <property type="entry name" value="Phosphatidylinositol (PI) phosphodiesterase"/>
    <property type="match status" value="1"/>
</dbReference>
<dbReference type="AlphaFoldDB" id="A0A0M1P7Q5"/>
<dbReference type="Proteomes" id="UP000036932">
    <property type="component" value="Unassembled WGS sequence"/>
</dbReference>
<dbReference type="GO" id="GO:0008081">
    <property type="term" value="F:phosphoric diester hydrolase activity"/>
    <property type="evidence" value="ECO:0007669"/>
    <property type="project" value="InterPro"/>
</dbReference>
<dbReference type="PANTHER" id="PTHR46211">
    <property type="entry name" value="GLYCEROPHOSPHORYL DIESTER PHOSPHODIESTERASE"/>
    <property type="match status" value="1"/>
</dbReference>
<dbReference type="SUPFAM" id="SSF51695">
    <property type="entry name" value="PLC-like phosphodiesterases"/>
    <property type="match status" value="1"/>
</dbReference>
<dbReference type="PROSITE" id="PS51704">
    <property type="entry name" value="GP_PDE"/>
    <property type="match status" value="1"/>
</dbReference>
<organism evidence="2 3">
    <name type="scientific">Paenibacillus solani</name>
    <dbReference type="NCBI Taxonomy" id="1705565"/>
    <lineage>
        <taxon>Bacteria</taxon>
        <taxon>Bacillati</taxon>
        <taxon>Bacillota</taxon>
        <taxon>Bacilli</taxon>
        <taxon>Bacillales</taxon>
        <taxon>Paenibacillaceae</taxon>
        <taxon>Paenibacillus</taxon>
    </lineage>
</organism>
<comment type="caution">
    <text evidence="2">The sequence shown here is derived from an EMBL/GenBank/DDBJ whole genome shotgun (WGS) entry which is preliminary data.</text>
</comment>
<dbReference type="CDD" id="cd08563">
    <property type="entry name" value="GDPD_TtGDE_like"/>
    <property type="match status" value="1"/>
</dbReference>
<dbReference type="InterPro" id="IPR030395">
    <property type="entry name" value="GP_PDE_dom"/>
</dbReference>
<dbReference type="EMBL" id="LIUT01000001">
    <property type="protein sequence ID" value="KOR90069.1"/>
    <property type="molecule type" value="Genomic_DNA"/>
</dbReference>
<accession>A0A0M1P7Q5</accession>
<dbReference type="PANTHER" id="PTHR46211:SF1">
    <property type="entry name" value="GLYCEROPHOSPHODIESTER PHOSPHODIESTERASE, CYTOPLASMIC"/>
    <property type="match status" value="1"/>
</dbReference>